<protein>
    <submittedName>
        <fullName evidence="1">Uncharacterized protein</fullName>
    </submittedName>
</protein>
<dbReference type="Proteomes" id="UP000680865">
    <property type="component" value="Unassembled WGS sequence"/>
</dbReference>
<proteinExistence type="predicted"/>
<dbReference type="RefSeq" id="WP_213002522.1">
    <property type="nucleotide sequence ID" value="NZ_BAAATW010000002.1"/>
</dbReference>
<name>A0A919T303_9ACTN</name>
<evidence type="ECO:0000313" key="1">
    <source>
        <dbReference type="EMBL" id="GIM82430.1"/>
    </source>
</evidence>
<reference evidence="1" key="1">
    <citation type="submission" date="2021-03" db="EMBL/GenBank/DDBJ databases">
        <title>Whole genome shotgun sequence of Actinoplanes consettensis NBRC 14913.</title>
        <authorList>
            <person name="Komaki H."/>
            <person name="Tamura T."/>
        </authorList>
    </citation>
    <scope>NUCLEOTIDE SEQUENCE</scope>
    <source>
        <strain evidence="1">NBRC 14913</strain>
    </source>
</reference>
<evidence type="ECO:0000313" key="2">
    <source>
        <dbReference type="Proteomes" id="UP000680865"/>
    </source>
</evidence>
<gene>
    <name evidence="1" type="ORF">Aco04nite_81440</name>
</gene>
<keyword evidence="2" id="KW-1185">Reference proteome</keyword>
<organism evidence="1 2">
    <name type="scientific">Winogradskya consettensis</name>
    <dbReference type="NCBI Taxonomy" id="113560"/>
    <lineage>
        <taxon>Bacteria</taxon>
        <taxon>Bacillati</taxon>
        <taxon>Actinomycetota</taxon>
        <taxon>Actinomycetes</taxon>
        <taxon>Micromonosporales</taxon>
        <taxon>Micromonosporaceae</taxon>
        <taxon>Winogradskya</taxon>
    </lineage>
</organism>
<sequence length="253" mass="25741">MSSSVPLTSATAPGVPVRGADLLARDRRTGDLLRFAWHGPESYAAPERIGAGFGVDTVPVLGAGQGISGITLWYAGASGLPVGVPGRPFFDAASCLTEPPGSGFGVIVATPDGTLLTQRPGATTIEDRPAVPGAPGVTVATVPRGTVLVGAGNVTTGRRHDIVVQGPDGRLAVLERSGGAGQWYRFTAELPGLRGIRLVDTSGDGLAGCAGVVPDGTLVVYPHSGVFWPQDPDTVLLSPVALAGGWHDLDILQ</sequence>
<comment type="caution">
    <text evidence="1">The sequence shown here is derived from an EMBL/GenBank/DDBJ whole genome shotgun (WGS) entry which is preliminary data.</text>
</comment>
<dbReference type="AlphaFoldDB" id="A0A919T303"/>
<accession>A0A919T303</accession>
<dbReference type="EMBL" id="BOQP01000051">
    <property type="protein sequence ID" value="GIM82430.1"/>
    <property type="molecule type" value="Genomic_DNA"/>
</dbReference>